<proteinExistence type="predicted"/>
<dbReference type="RefSeq" id="WP_107289169.1">
    <property type="nucleotide sequence ID" value="NZ_PYNF01000003.1"/>
</dbReference>
<gene>
    <name evidence="1" type="ORF">C9J27_05235</name>
</gene>
<evidence type="ECO:0000313" key="2">
    <source>
        <dbReference type="Proteomes" id="UP000241426"/>
    </source>
</evidence>
<name>A0A2T3KLJ4_9GAMM</name>
<organism evidence="1 2">
    <name type="scientific">Photobacterium kishitanii</name>
    <dbReference type="NCBI Taxonomy" id="318456"/>
    <lineage>
        <taxon>Bacteria</taxon>
        <taxon>Pseudomonadati</taxon>
        <taxon>Pseudomonadota</taxon>
        <taxon>Gammaproteobacteria</taxon>
        <taxon>Vibrionales</taxon>
        <taxon>Vibrionaceae</taxon>
        <taxon>Photobacterium</taxon>
    </lineage>
</organism>
<dbReference type="EMBL" id="PYNF01000003">
    <property type="protein sequence ID" value="PSV00539.1"/>
    <property type="molecule type" value="Genomic_DNA"/>
</dbReference>
<comment type="caution">
    <text evidence="1">The sequence shown here is derived from an EMBL/GenBank/DDBJ whole genome shotgun (WGS) entry which is preliminary data.</text>
</comment>
<protein>
    <submittedName>
        <fullName evidence="1">Uncharacterized protein</fullName>
    </submittedName>
</protein>
<dbReference type="Proteomes" id="UP000241426">
    <property type="component" value="Unassembled WGS sequence"/>
</dbReference>
<evidence type="ECO:0000313" key="1">
    <source>
        <dbReference type="EMBL" id="PSV00539.1"/>
    </source>
</evidence>
<accession>A0A2T3KLJ4</accession>
<reference evidence="1 2" key="1">
    <citation type="submission" date="2018-01" db="EMBL/GenBank/DDBJ databases">
        <title>Whole genome sequencing of Histamine producing bacteria.</title>
        <authorList>
            <person name="Butler K."/>
        </authorList>
    </citation>
    <scope>NUCLEOTIDE SEQUENCE [LARGE SCALE GENOMIC DNA]</scope>
    <source>
        <strain evidence="1 2">FS-7.2</strain>
    </source>
</reference>
<dbReference type="AlphaFoldDB" id="A0A2T3KLJ4"/>
<sequence>MNKTKKIKDRNFSRVNLHETPKLRIVPYVGHGGFQKFQVQKRVFFFFWTPISRAFADVDDAGAFLEFYMENNEDCYNI</sequence>